<dbReference type="Pfam" id="PF01402">
    <property type="entry name" value="RHH_1"/>
    <property type="match status" value="1"/>
</dbReference>
<accession>A0A0A7GFL3</accession>
<dbReference type="CDD" id="cd22231">
    <property type="entry name" value="RHH_NikR_HicB-like"/>
    <property type="match status" value="1"/>
</dbReference>
<dbReference type="SUPFAM" id="SSF47598">
    <property type="entry name" value="Ribbon-helix-helix"/>
    <property type="match status" value="1"/>
</dbReference>
<sequence>MVTEKGRLVIPVSLPEGLVKELDELVKKKVFSSRSEALRYGARLVVLLEKGVHAEAEDYAYEIIKERLERRVRDVSGH</sequence>
<dbReference type="KEGG" id="gac:GACE_1771"/>
<dbReference type="Gene3D" id="1.10.1220.10">
    <property type="entry name" value="Met repressor-like"/>
    <property type="match status" value="1"/>
</dbReference>
<organism evidence="2 3">
    <name type="scientific">Geoglobus acetivorans</name>
    <dbReference type="NCBI Taxonomy" id="565033"/>
    <lineage>
        <taxon>Archaea</taxon>
        <taxon>Methanobacteriati</taxon>
        <taxon>Methanobacteriota</taxon>
        <taxon>Archaeoglobi</taxon>
        <taxon>Archaeoglobales</taxon>
        <taxon>Archaeoglobaceae</taxon>
        <taxon>Geoglobus</taxon>
    </lineage>
</organism>
<dbReference type="EMBL" id="CP009552">
    <property type="protein sequence ID" value="AIY90799.1"/>
    <property type="molecule type" value="Genomic_DNA"/>
</dbReference>
<dbReference type="eggNOG" id="arCOG01009">
    <property type="taxonomic scope" value="Archaea"/>
</dbReference>
<dbReference type="RefSeq" id="WP_048092766.1">
    <property type="nucleotide sequence ID" value="NZ_CP009552.1"/>
</dbReference>
<evidence type="ECO:0000313" key="2">
    <source>
        <dbReference type="EMBL" id="AIY90799.1"/>
    </source>
</evidence>
<reference evidence="2 3" key="1">
    <citation type="journal article" date="2015" name="Appl. Environ. Microbiol.">
        <title>The Geoglobus acetivorans genome: Fe(III) reduction, acetate utilization, autotrophic growth, and degradation of aromatic compounds in a hyperthermophilic archaeon.</title>
        <authorList>
            <person name="Mardanov A.V."/>
            <person name="Slododkina G.B."/>
            <person name="Slobodkin A.I."/>
            <person name="Beletsky A.V."/>
            <person name="Gavrilov S.N."/>
            <person name="Kublanov I.V."/>
            <person name="Bonch-Osmolovskaya E.A."/>
            <person name="Skryabin K.G."/>
            <person name="Ravin N.V."/>
        </authorList>
    </citation>
    <scope>NUCLEOTIDE SEQUENCE [LARGE SCALE GENOMIC DNA]</scope>
    <source>
        <strain evidence="2 3">SBH6</strain>
    </source>
</reference>
<evidence type="ECO:0000313" key="3">
    <source>
        <dbReference type="Proteomes" id="UP000030624"/>
    </source>
</evidence>
<dbReference type="InterPro" id="IPR013321">
    <property type="entry name" value="Arc_rbn_hlx_hlx"/>
</dbReference>
<dbReference type="AlphaFoldDB" id="A0A0A7GFL3"/>
<dbReference type="Proteomes" id="UP000030624">
    <property type="component" value="Chromosome"/>
</dbReference>
<name>A0A0A7GFL3_GEOAI</name>
<dbReference type="GeneID" id="24798347"/>
<gene>
    <name evidence="2" type="ORF">GACE_1771</name>
</gene>
<dbReference type="GO" id="GO:0006355">
    <property type="term" value="P:regulation of DNA-templated transcription"/>
    <property type="evidence" value="ECO:0007669"/>
    <property type="project" value="InterPro"/>
</dbReference>
<dbReference type="InterPro" id="IPR002145">
    <property type="entry name" value="CopG"/>
</dbReference>
<dbReference type="HOGENOM" id="CLU_2679043_0_0_2"/>
<protein>
    <recommendedName>
        <fullName evidence="1">Ribbon-helix-helix protein CopG domain-containing protein</fullName>
    </recommendedName>
</protein>
<proteinExistence type="predicted"/>
<dbReference type="InterPro" id="IPR010985">
    <property type="entry name" value="Ribbon_hlx_hlx"/>
</dbReference>
<feature type="domain" description="Ribbon-helix-helix protein CopG" evidence="1">
    <location>
        <begin position="12"/>
        <end position="39"/>
    </location>
</feature>
<evidence type="ECO:0000259" key="1">
    <source>
        <dbReference type="Pfam" id="PF01402"/>
    </source>
</evidence>